<organism evidence="1 2">
    <name type="scientific">Litoribrevibacter euphylliae</name>
    <dbReference type="NCBI Taxonomy" id="1834034"/>
    <lineage>
        <taxon>Bacteria</taxon>
        <taxon>Pseudomonadati</taxon>
        <taxon>Pseudomonadota</taxon>
        <taxon>Gammaproteobacteria</taxon>
        <taxon>Oceanospirillales</taxon>
        <taxon>Oceanospirillaceae</taxon>
        <taxon>Litoribrevibacter</taxon>
    </lineage>
</organism>
<comment type="caution">
    <text evidence="1">The sequence shown here is derived from an EMBL/GenBank/DDBJ whole genome shotgun (WGS) entry which is preliminary data.</text>
</comment>
<reference evidence="2" key="1">
    <citation type="journal article" date="2019" name="Int. J. Syst. Evol. Microbiol.">
        <title>The Global Catalogue of Microorganisms (GCM) 10K type strain sequencing project: providing services to taxonomists for standard genome sequencing and annotation.</title>
        <authorList>
            <consortium name="The Broad Institute Genomics Platform"/>
            <consortium name="The Broad Institute Genome Sequencing Center for Infectious Disease"/>
            <person name="Wu L."/>
            <person name="Ma J."/>
        </authorList>
    </citation>
    <scope>NUCLEOTIDE SEQUENCE [LARGE SCALE GENOMIC DNA]</scope>
    <source>
        <strain evidence="2">KCTC 52438</strain>
    </source>
</reference>
<evidence type="ECO:0000313" key="2">
    <source>
        <dbReference type="Proteomes" id="UP001595476"/>
    </source>
</evidence>
<evidence type="ECO:0000313" key="1">
    <source>
        <dbReference type="EMBL" id="MFC3152835.1"/>
    </source>
</evidence>
<gene>
    <name evidence="1" type="ORF">ACFOEK_17485</name>
</gene>
<proteinExistence type="predicted"/>
<name>A0ABV7HG20_9GAMM</name>
<dbReference type="Proteomes" id="UP001595476">
    <property type="component" value="Unassembled WGS sequence"/>
</dbReference>
<accession>A0ABV7HG20</accession>
<sequence>MPFKKAIMIHQHSSSIIQSHTQIQLSNGEPAEALVFHNDLTLVLSEHTLAMFKTLEQVHDPLGNGLIASTQLSEDNKLAVEAGKLVLQYQSGFIGLVDGKAVLVTPNVIQLFPSANDALRNQNELARVTLA</sequence>
<dbReference type="RefSeq" id="WP_386722757.1">
    <property type="nucleotide sequence ID" value="NZ_JBHRSZ010000007.1"/>
</dbReference>
<protein>
    <submittedName>
        <fullName evidence="1">Uncharacterized protein</fullName>
    </submittedName>
</protein>
<keyword evidence="2" id="KW-1185">Reference proteome</keyword>
<dbReference type="EMBL" id="JBHRSZ010000007">
    <property type="protein sequence ID" value="MFC3152835.1"/>
    <property type="molecule type" value="Genomic_DNA"/>
</dbReference>